<dbReference type="AlphaFoldDB" id="A0ABD3W6K5"/>
<protein>
    <recommendedName>
        <fullName evidence="4">Wall-associated receptor kinase galacturonan-binding domain-containing protein</fullName>
    </recommendedName>
</protein>
<reference evidence="2 3" key="1">
    <citation type="submission" date="2024-11" db="EMBL/GenBank/DDBJ databases">
        <title>Chromosome-level genome assembly of the freshwater bivalve Anodonta woodiana.</title>
        <authorList>
            <person name="Chen X."/>
        </authorList>
    </citation>
    <scope>NUCLEOTIDE SEQUENCE [LARGE SCALE GENOMIC DNA]</scope>
    <source>
        <strain evidence="2">MN2024</strain>
        <tissue evidence="2">Gills</tissue>
    </source>
</reference>
<dbReference type="EMBL" id="JBJQND010000008">
    <property type="protein sequence ID" value="KAL3869525.1"/>
    <property type="molecule type" value="Genomic_DNA"/>
</dbReference>
<sequence>MKRKFGYNMTQMYFSAFMLLVISSMLKPTYSCSLARSCKHIYEGSLTPVTGEYQLCTPTGLQFNVFCDFYDGHGYTFVSRAGLGVLKNLSQLFTDRSHVLVRIRQTDGVQKDVEIAPHSAFKHRYPISFQLSQAVGYSVPLNAAMKPYIYLGFLPESYARSRTTQGYRAAGEDLTFTNCDANPNSYLAFLANPSNLPPNDYYKRCCMSHVVDAWIKKATNTPSSRLLPEKYMYYFEMHMGGCGGYVSTDSFPTVSGASVGFRFDL</sequence>
<gene>
    <name evidence="2" type="ORF">ACJMK2_042194</name>
</gene>
<comment type="caution">
    <text evidence="2">The sequence shown here is derived from an EMBL/GenBank/DDBJ whole genome shotgun (WGS) entry which is preliminary data.</text>
</comment>
<evidence type="ECO:0000256" key="1">
    <source>
        <dbReference type="SAM" id="SignalP"/>
    </source>
</evidence>
<evidence type="ECO:0000313" key="2">
    <source>
        <dbReference type="EMBL" id="KAL3869525.1"/>
    </source>
</evidence>
<keyword evidence="1" id="KW-0732">Signal</keyword>
<organism evidence="2 3">
    <name type="scientific">Sinanodonta woodiana</name>
    <name type="common">Chinese pond mussel</name>
    <name type="synonym">Anodonta woodiana</name>
    <dbReference type="NCBI Taxonomy" id="1069815"/>
    <lineage>
        <taxon>Eukaryota</taxon>
        <taxon>Metazoa</taxon>
        <taxon>Spiralia</taxon>
        <taxon>Lophotrochozoa</taxon>
        <taxon>Mollusca</taxon>
        <taxon>Bivalvia</taxon>
        <taxon>Autobranchia</taxon>
        <taxon>Heteroconchia</taxon>
        <taxon>Palaeoheterodonta</taxon>
        <taxon>Unionida</taxon>
        <taxon>Unionoidea</taxon>
        <taxon>Unionidae</taxon>
        <taxon>Unioninae</taxon>
        <taxon>Sinanodonta</taxon>
    </lineage>
</organism>
<evidence type="ECO:0008006" key="4">
    <source>
        <dbReference type="Google" id="ProtNLM"/>
    </source>
</evidence>
<feature type="chain" id="PRO_5044763307" description="Wall-associated receptor kinase galacturonan-binding domain-containing protein" evidence="1">
    <location>
        <begin position="32"/>
        <end position="265"/>
    </location>
</feature>
<proteinExistence type="predicted"/>
<name>A0ABD3W6K5_SINWO</name>
<accession>A0ABD3W6K5</accession>
<evidence type="ECO:0000313" key="3">
    <source>
        <dbReference type="Proteomes" id="UP001634394"/>
    </source>
</evidence>
<dbReference type="Proteomes" id="UP001634394">
    <property type="component" value="Unassembled WGS sequence"/>
</dbReference>
<feature type="signal peptide" evidence="1">
    <location>
        <begin position="1"/>
        <end position="31"/>
    </location>
</feature>
<keyword evidence="3" id="KW-1185">Reference proteome</keyword>